<dbReference type="EMBL" id="JACZEP010000002">
    <property type="protein sequence ID" value="MBE1204565.1"/>
    <property type="molecule type" value="Genomic_DNA"/>
</dbReference>
<reference evidence="3 5" key="2">
    <citation type="submission" date="2020-09" db="EMBL/GenBank/DDBJ databases">
        <title>Draft Genome Sequence of Aminobacter carboxidus type strain DSM 1086, a soil Gram-negative carboxydobacterium.</title>
        <authorList>
            <person name="Turrini P."/>
            <person name="Tescari M."/>
            <person name="Artuso I."/>
            <person name="Lugli G.A."/>
            <person name="Frangipani E."/>
            <person name="Ventura M."/>
            <person name="Visca P."/>
        </authorList>
    </citation>
    <scope>NUCLEOTIDE SEQUENCE [LARGE SCALE GENOMIC DNA]</scope>
    <source>
        <strain evidence="3 5">DSM 1086</strain>
    </source>
</reference>
<name>A0A8E1WDQ1_9HYPH</name>
<comment type="caution">
    <text evidence="2">The sequence shown here is derived from an EMBL/GenBank/DDBJ whole genome shotgun (WGS) entry which is preliminary data.</text>
</comment>
<evidence type="ECO:0000259" key="1">
    <source>
        <dbReference type="Pfam" id="PF05099"/>
    </source>
</evidence>
<dbReference type="EMBL" id="JACHGI010000002">
    <property type="protein sequence ID" value="MBB6465695.1"/>
    <property type="molecule type" value="Genomic_DNA"/>
</dbReference>
<dbReference type="Gene3D" id="1.10.3680.10">
    <property type="entry name" value="TerB-like"/>
    <property type="match status" value="1"/>
</dbReference>
<gene>
    <name evidence="2" type="ORF">HNQ96_001553</name>
    <name evidence="3" type="ORF">IHE39_09735</name>
</gene>
<dbReference type="InterPro" id="IPR029024">
    <property type="entry name" value="TerB-like"/>
</dbReference>
<dbReference type="Pfam" id="PF05099">
    <property type="entry name" value="TerB"/>
    <property type="match status" value="1"/>
</dbReference>
<dbReference type="CDD" id="cd07313">
    <property type="entry name" value="terB_like_2"/>
    <property type="match status" value="1"/>
</dbReference>
<feature type="domain" description="Co-chaperone DjlA N-terminal" evidence="1">
    <location>
        <begin position="27"/>
        <end position="142"/>
    </location>
</feature>
<proteinExistence type="predicted"/>
<accession>A0A8E1WDQ1</accession>
<evidence type="ECO:0000313" key="5">
    <source>
        <dbReference type="Proteomes" id="UP000598227"/>
    </source>
</evidence>
<dbReference type="SUPFAM" id="SSF158682">
    <property type="entry name" value="TerB-like"/>
    <property type="match status" value="1"/>
</dbReference>
<dbReference type="RefSeq" id="WP_184768175.1">
    <property type="nucleotide sequence ID" value="NZ_JACHGI010000002.1"/>
</dbReference>
<evidence type="ECO:0000313" key="2">
    <source>
        <dbReference type="EMBL" id="MBB6465695.1"/>
    </source>
</evidence>
<evidence type="ECO:0000313" key="4">
    <source>
        <dbReference type="Proteomes" id="UP000532373"/>
    </source>
</evidence>
<reference evidence="2 4" key="1">
    <citation type="submission" date="2020-08" db="EMBL/GenBank/DDBJ databases">
        <title>Genomic Encyclopedia of Type Strains, Phase IV (KMG-IV): sequencing the most valuable type-strain genomes for metagenomic binning, comparative biology and taxonomic classification.</title>
        <authorList>
            <person name="Goeker M."/>
        </authorList>
    </citation>
    <scope>NUCLEOTIDE SEQUENCE [LARGE SCALE GENOMIC DNA]</scope>
    <source>
        <strain evidence="2 4">DSM 17454</strain>
    </source>
</reference>
<organism evidence="2 4">
    <name type="scientific">Aminobacter carboxidus</name>
    <dbReference type="NCBI Taxonomy" id="376165"/>
    <lineage>
        <taxon>Bacteria</taxon>
        <taxon>Pseudomonadati</taxon>
        <taxon>Pseudomonadota</taxon>
        <taxon>Alphaproteobacteria</taxon>
        <taxon>Hyphomicrobiales</taxon>
        <taxon>Phyllobacteriaceae</taxon>
        <taxon>Aminobacter</taxon>
    </lineage>
</organism>
<keyword evidence="5" id="KW-1185">Reference proteome</keyword>
<evidence type="ECO:0000313" key="3">
    <source>
        <dbReference type="EMBL" id="MBE1204565.1"/>
    </source>
</evidence>
<protein>
    <submittedName>
        <fullName evidence="2">Tellurite resistance protein B-like protein</fullName>
    </submittedName>
    <submittedName>
        <fullName evidence="3">TerB family tellurite resistance protein</fullName>
    </submittedName>
</protein>
<dbReference type="AlphaFoldDB" id="A0A8E1WDQ1"/>
<dbReference type="Proteomes" id="UP000532373">
    <property type="component" value="Unassembled WGS sequence"/>
</dbReference>
<dbReference type="InterPro" id="IPR007791">
    <property type="entry name" value="DjlA_N"/>
</dbReference>
<dbReference type="Proteomes" id="UP000598227">
    <property type="component" value="Unassembled WGS sequence"/>
</dbReference>
<sequence length="159" mass="18095">MFERMISFLKDLPAAGARVSREDDPRVAAAALMYHVMDADGDRQDVEWERVKQLLSQSYGISGAELDRLVKAGEQADNEAIDLYAFTSVLKRNLDDQARKDFIGMMWEIVYADGELHEMEDNTIWRIAELIGVEGRDRVEAKRKAAEKAQRFVGPETDE</sequence>